<comment type="caution">
    <text evidence="1">The sequence shown here is derived from an EMBL/GenBank/DDBJ whole genome shotgun (WGS) entry which is preliminary data.</text>
</comment>
<evidence type="ECO:0000313" key="2">
    <source>
        <dbReference type="Proteomes" id="UP001175261"/>
    </source>
</evidence>
<gene>
    <name evidence="1" type="ORF">NLU13_5634</name>
</gene>
<dbReference type="SUPFAM" id="SSF52540">
    <property type="entry name" value="P-loop containing nucleoside triphosphate hydrolases"/>
    <property type="match status" value="1"/>
</dbReference>
<reference evidence="1" key="1">
    <citation type="submission" date="2022-10" db="EMBL/GenBank/DDBJ databases">
        <title>Determination and structural analysis of whole genome sequence of Sarocladium strictum F4-1.</title>
        <authorList>
            <person name="Hu L."/>
            <person name="Jiang Y."/>
        </authorList>
    </citation>
    <scope>NUCLEOTIDE SEQUENCE</scope>
    <source>
        <strain evidence="1">F4-1</strain>
    </source>
</reference>
<dbReference type="Proteomes" id="UP001175261">
    <property type="component" value="Unassembled WGS sequence"/>
</dbReference>
<name>A0AA39GHL1_SARSR</name>
<sequence length="200" mass="21892">MQRGNERQGGVVVLNGFPGVGKLSILKQVKAALQEASTSRIILIDNHLLIDPVAAVLPDRNAEHHELRRAVRAPIFQTLRGQVQKGQTVLMTACLAEGDQVDAAFFNEYLDLVRGTDVKLFWVNAYCDQATMEERLTSPDRSRGTKTKLTNVDVLRELICSQATLRPKGVYGDVQLVADSLDVGGSVESSVDKLLHIIGT</sequence>
<keyword evidence="2" id="KW-1185">Reference proteome</keyword>
<accession>A0AA39GHL1</accession>
<dbReference type="EMBL" id="JAPDFR010000004">
    <property type="protein sequence ID" value="KAK0387321.1"/>
    <property type="molecule type" value="Genomic_DNA"/>
</dbReference>
<proteinExistence type="predicted"/>
<dbReference type="Gene3D" id="3.40.50.300">
    <property type="entry name" value="P-loop containing nucleotide triphosphate hydrolases"/>
    <property type="match status" value="1"/>
</dbReference>
<evidence type="ECO:0000313" key="1">
    <source>
        <dbReference type="EMBL" id="KAK0387321.1"/>
    </source>
</evidence>
<dbReference type="InterPro" id="IPR027417">
    <property type="entry name" value="P-loop_NTPase"/>
</dbReference>
<protein>
    <submittedName>
        <fullName evidence="1">Uncharacterized protein</fullName>
    </submittedName>
</protein>
<dbReference type="AlphaFoldDB" id="A0AA39GHL1"/>
<organism evidence="1 2">
    <name type="scientific">Sarocladium strictum</name>
    <name type="common">Black bundle disease fungus</name>
    <name type="synonym">Acremonium strictum</name>
    <dbReference type="NCBI Taxonomy" id="5046"/>
    <lineage>
        <taxon>Eukaryota</taxon>
        <taxon>Fungi</taxon>
        <taxon>Dikarya</taxon>
        <taxon>Ascomycota</taxon>
        <taxon>Pezizomycotina</taxon>
        <taxon>Sordariomycetes</taxon>
        <taxon>Hypocreomycetidae</taxon>
        <taxon>Hypocreales</taxon>
        <taxon>Sarocladiaceae</taxon>
        <taxon>Sarocladium</taxon>
    </lineage>
</organism>